<dbReference type="PANTHER" id="PTHR46364">
    <property type="entry name" value="OS08G0421900 PROTEIN"/>
    <property type="match status" value="1"/>
</dbReference>
<dbReference type="AlphaFoldDB" id="A0A9P8EXA2"/>
<dbReference type="InterPro" id="IPR011011">
    <property type="entry name" value="Znf_FYVE_PHD"/>
</dbReference>
<evidence type="ECO:0000313" key="3">
    <source>
        <dbReference type="EMBL" id="KAH0214415.1"/>
    </source>
</evidence>
<dbReference type="EMBL" id="JAHFYH010000083">
    <property type="protein sequence ID" value="KAH0214415.1"/>
    <property type="molecule type" value="Genomic_DNA"/>
</dbReference>
<dbReference type="GO" id="GO:0003682">
    <property type="term" value="F:chromatin binding"/>
    <property type="evidence" value="ECO:0007669"/>
    <property type="project" value="InterPro"/>
</dbReference>
<organism evidence="2 4">
    <name type="scientific">Aureobasidium melanogenum</name>
    <name type="common">Aureobasidium pullulans var. melanogenum</name>
    <dbReference type="NCBI Taxonomy" id="46634"/>
    <lineage>
        <taxon>Eukaryota</taxon>
        <taxon>Fungi</taxon>
        <taxon>Dikarya</taxon>
        <taxon>Ascomycota</taxon>
        <taxon>Pezizomycotina</taxon>
        <taxon>Dothideomycetes</taxon>
        <taxon>Dothideomycetidae</taxon>
        <taxon>Dothideales</taxon>
        <taxon>Saccotheciaceae</taxon>
        <taxon>Aureobasidium</taxon>
    </lineage>
</organism>
<protein>
    <submittedName>
        <fullName evidence="2">Terpenoid synthase</fullName>
    </submittedName>
</protein>
<feature type="domain" description="BAH" evidence="1">
    <location>
        <begin position="384"/>
        <end position="503"/>
    </location>
</feature>
<dbReference type="Pfam" id="PF19086">
    <property type="entry name" value="Terpene_syn_C_2"/>
    <property type="match status" value="1"/>
</dbReference>
<evidence type="ECO:0000259" key="1">
    <source>
        <dbReference type="PROSITE" id="PS51038"/>
    </source>
</evidence>
<gene>
    <name evidence="2" type="ORF">KCU76_g140</name>
    <name evidence="3" type="ORF">KCV03_g8455</name>
</gene>
<dbReference type="Proteomes" id="UP000779574">
    <property type="component" value="Unassembled WGS sequence"/>
</dbReference>
<feature type="non-terminal residue" evidence="2">
    <location>
        <position position="617"/>
    </location>
</feature>
<sequence>MDAANFTPLFTAYLEEKPKVHPAYQTVKQKSEKELRKRLGLDDKTSSKISEAAFPYFASVMLPDCAFPELEVCSKWMIWIFLFDDEFDNGCFRSDADAAEARLNKLRATMEDNACQHQADDMISIHLEIWIAIKQKDSAKGRTSTQNRYRDAMNGYCDGVLHHVRSSSRQEVPAPEEYLEARKLSSGCEPLYALVEYAYGLELSDAQIYEPPIMSLRAASTKIALLHNDMISWQKEKKENVPHNYINTLIKHRSLSETDAFTIMLDMVATEHSQLSDSLEELATKKPVNHNEMYIQGILRVPLANLHWRDAKLLRWLDQADKQDGPVFNVFSTVIRRGARSSPDVYECTLNLNGKNYLEASYIVEPMKAWLSMTKYRKFTIGNQTHSCGDCIFVKPQDDSYRDWKAQVHEVRATDEHHVFLRCSWLENPEELPEEVLSTPSYHGKFELVPSNKMDIIDALAVIGPLKIAYWEEANEDAEISAHGEYYWRQTYNHDTKVLSSLNPICGCRQPQNPDRLIVKCSNQTCGTWLHASCLAQSAVQLRKGVEAEVNGKQQAQEPVERDHTLSVDDAAAEDSITMAEIVASEAEALKVVITDKKTGDQTMEAVHCLVCKQIVL</sequence>
<dbReference type="SUPFAM" id="SSF57903">
    <property type="entry name" value="FYVE/PHD zinc finger"/>
    <property type="match status" value="1"/>
</dbReference>
<dbReference type="SUPFAM" id="SSF48576">
    <property type="entry name" value="Terpenoid synthases"/>
    <property type="match status" value="1"/>
</dbReference>
<dbReference type="InterPro" id="IPR043151">
    <property type="entry name" value="BAH_sf"/>
</dbReference>
<dbReference type="Proteomes" id="UP000767238">
    <property type="component" value="Unassembled WGS sequence"/>
</dbReference>
<evidence type="ECO:0000313" key="2">
    <source>
        <dbReference type="EMBL" id="KAG9701279.1"/>
    </source>
</evidence>
<dbReference type="PROSITE" id="PS51038">
    <property type="entry name" value="BAH"/>
    <property type="match status" value="1"/>
</dbReference>
<comment type="caution">
    <text evidence="2">The sequence shown here is derived from an EMBL/GenBank/DDBJ whole genome shotgun (WGS) entry which is preliminary data.</text>
</comment>
<reference evidence="2" key="1">
    <citation type="journal article" date="2021" name="J Fungi (Basel)">
        <title>Virulence traits and population genomics of the black yeast Aureobasidium melanogenum.</title>
        <authorList>
            <person name="Cernosa A."/>
            <person name="Sun X."/>
            <person name="Gostincar C."/>
            <person name="Fang C."/>
            <person name="Gunde-Cimerman N."/>
            <person name="Song Z."/>
        </authorList>
    </citation>
    <scope>NUCLEOTIDE SEQUENCE</scope>
    <source>
        <strain evidence="3">EXF-8016</strain>
        <strain evidence="2">EXF-9911</strain>
    </source>
</reference>
<dbReference type="InterPro" id="IPR001025">
    <property type="entry name" value="BAH_dom"/>
</dbReference>
<evidence type="ECO:0000313" key="4">
    <source>
        <dbReference type="Proteomes" id="UP000779574"/>
    </source>
</evidence>
<dbReference type="EMBL" id="JAHFXF010000002">
    <property type="protein sequence ID" value="KAG9701279.1"/>
    <property type="molecule type" value="Genomic_DNA"/>
</dbReference>
<dbReference type="CDD" id="cd04370">
    <property type="entry name" value="BAH"/>
    <property type="match status" value="1"/>
</dbReference>
<reference evidence="2" key="2">
    <citation type="submission" date="2021-08" db="EMBL/GenBank/DDBJ databases">
        <authorList>
            <person name="Gostincar C."/>
            <person name="Sun X."/>
            <person name="Song Z."/>
            <person name="Gunde-Cimerman N."/>
        </authorList>
    </citation>
    <scope>NUCLEOTIDE SEQUENCE</scope>
    <source>
        <strain evidence="3">EXF-8016</strain>
        <strain evidence="2">EXF-9911</strain>
    </source>
</reference>
<proteinExistence type="predicted"/>
<name>A0A9P8EXA2_AURME</name>
<dbReference type="Gene3D" id="2.30.30.490">
    <property type="match status" value="1"/>
</dbReference>
<dbReference type="InterPro" id="IPR008949">
    <property type="entry name" value="Isoprenoid_synthase_dom_sf"/>
</dbReference>
<dbReference type="Gene3D" id="1.10.600.10">
    <property type="entry name" value="Farnesyl Diphosphate Synthase"/>
    <property type="match status" value="1"/>
</dbReference>
<accession>A0A9P8EXA2</accession>